<gene>
    <name evidence="4" type="ORF">MicloDRAFT_00031610</name>
</gene>
<dbReference type="AlphaFoldDB" id="I4YRM0"/>
<dbReference type="Proteomes" id="UP000003947">
    <property type="component" value="Unassembled WGS sequence"/>
</dbReference>
<dbReference type="PROSITE" id="PS01227">
    <property type="entry name" value="UPF0012"/>
    <property type="match status" value="1"/>
</dbReference>
<protein>
    <submittedName>
        <fullName evidence="4">Putative amidohydrolase</fullName>
    </submittedName>
</protein>
<organism evidence="4 5">
    <name type="scientific">Microvirga lotononidis</name>
    <dbReference type="NCBI Taxonomy" id="864069"/>
    <lineage>
        <taxon>Bacteria</taxon>
        <taxon>Pseudomonadati</taxon>
        <taxon>Pseudomonadota</taxon>
        <taxon>Alphaproteobacteria</taxon>
        <taxon>Hyphomicrobiales</taxon>
        <taxon>Methylobacteriaceae</taxon>
        <taxon>Microvirga</taxon>
    </lineage>
</organism>
<proteinExistence type="inferred from homology"/>
<dbReference type="Gene3D" id="3.60.110.10">
    <property type="entry name" value="Carbon-nitrogen hydrolase"/>
    <property type="match status" value="1"/>
</dbReference>
<dbReference type="InterPro" id="IPR050345">
    <property type="entry name" value="Aliph_Amidase/BUP"/>
</dbReference>
<dbReference type="InterPro" id="IPR003010">
    <property type="entry name" value="C-N_Hydrolase"/>
</dbReference>
<dbReference type="InterPro" id="IPR036526">
    <property type="entry name" value="C-N_Hydrolase_sf"/>
</dbReference>
<dbReference type="PATRIC" id="fig|864069.3.peg.3433"/>
<feature type="domain" description="CN hydrolase" evidence="3">
    <location>
        <begin position="2"/>
        <end position="260"/>
    </location>
</feature>
<dbReference type="PROSITE" id="PS50263">
    <property type="entry name" value="CN_HYDROLASE"/>
    <property type="match status" value="1"/>
</dbReference>
<accession>I4YRM0</accession>
<comment type="similarity">
    <text evidence="1">Belongs to the carbon-nitrogen hydrolase superfamily. NIT1/NIT2 family.</text>
</comment>
<dbReference type="CDD" id="cd07197">
    <property type="entry name" value="nitrilase"/>
    <property type="match status" value="1"/>
</dbReference>
<sequence length="300" mass="32787">MISASLVQFDVQCLAPAENFGRIHDFVALEAAHGAQLILFPELSNTGYVEPLVPGGPMVSDVPHFGAALYEACAAPDGEEIKALVTLAARHRVHLVIGLGLRDQLRAGVMRNASLLIGPEGVLGQYTKVHQWQNEKLYFTKGDRIDTFAALGTHLGMQICYDIRFPEITRILALRGAGIVTSVWASFGAEATPVADGALFIHRAYTRAVENGVFFLSCNRSGSHGGQRFFGRSCALAPDGTVLGALDHDMEDVLRVEIDLEAVTRYRSFTGIWADRDPTLYEKYLSPDRSDSRRSPPEKS</sequence>
<dbReference type="EMBL" id="JH660645">
    <property type="protein sequence ID" value="EIM26612.1"/>
    <property type="molecule type" value="Genomic_DNA"/>
</dbReference>
<dbReference type="RefSeq" id="WP_009762663.1">
    <property type="nucleotide sequence ID" value="NZ_CP141050.1"/>
</dbReference>
<dbReference type="OrthoDB" id="9811121at2"/>
<reference evidence="4 5" key="1">
    <citation type="submission" date="2012-02" db="EMBL/GenBank/DDBJ databases">
        <title>Improved High-Quality Draft sequence of Microvirga sp. WSM3557.</title>
        <authorList>
            <consortium name="US DOE Joint Genome Institute"/>
            <person name="Lucas S."/>
            <person name="Han J."/>
            <person name="Lapidus A."/>
            <person name="Cheng J.-F."/>
            <person name="Goodwin L."/>
            <person name="Pitluck S."/>
            <person name="Peters L."/>
            <person name="Zhang X."/>
            <person name="Detter J.C."/>
            <person name="Han C."/>
            <person name="Tapia R."/>
            <person name="Land M."/>
            <person name="Hauser L."/>
            <person name="Kyrpides N."/>
            <person name="Ivanova N."/>
            <person name="Pagani I."/>
            <person name="Brau L."/>
            <person name="Yates R."/>
            <person name="O'Hara G."/>
            <person name="Rui T."/>
            <person name="Howieson J."/>
            <person name="Reeve W."/>
            <person name="Woyke T."/>
        </authorList>
    </citation>
    <scope>NUCLEOTIDE SEQUENCE [LARGE SCALE GENOMIC DNA]</scope>
    <source>
        <strain evidence="4 5">WSM3557</strain>
    </source>
</reference>
<keyword evidence="2 4" id="KW-0378">Hydrolase</keyword>
<name>I4YRM0_9HYPH</name>
<evidence type="ECO:0000259" key="3">
    <source>
        <dbReference type="PROSITE" id="PS50263"/>
    </source>
</evidence>
<dbReference type="HOGENOM" id="CLU_030130_3_8_5"/>
<evidence type="ECO:0000313" key="5">
    <source>
        <dbReference type="Proteomes" id="UP000003947"/>
    </source>
</evidence>
<dbReference type="eggNOG" id="COG0388">
    <property type="taxonomic scope" value="Bacteria"/>
</dbReference>
<dbReference type="InterPro" id="IPR001110">
    <property type="entry name" value="UPF0012_CS"/>
</dbReference>
<dbReference type="GO" id="GO:0016811">
    <property type="term" value="F:hydrolase activity, acting on carbon-nitrogen (but not peptide) bonds, in linear amides"/>
    <property type="evidence" value="ECO:0007669"/>
    <property type="project" value="TreeGrafter"/>
</dbReference>
<dbReference type="PANTHER" id="PTHR43674">
    <property type="entry name" value="NITRILASE C965.09-RELATED"/>
    <property type="match status" value="1"/>
</dbReference>
<dbReference type="SUPFAM" id="SSF56317">
    <property type="entry name" value="Carbon-nitrogen hydrolase"/>
    <property type="match status" value="1"/>
</dbReference>
<evidence type="ECO:0000313" key="4">
    <source>
        <dbReference type="EMBL" id="EIM26612.1"/>
    </source>
</evidence>
<evidence type="ECO:0000256" key="2">
    <source>
        <dbReference type="ARBA" id="ARBA00022801"/>
    </source>
</evidence>
<dbReference type="Pfam" id="PF00795">
    <property type="entry name" value="CN_hydrolase"/>
    <property type="match status" value="1"/>
</dbReference>
<dbReference type="STRING" id="864069.MicloDRAFT_00031610"/>
<keyword evidence="5" id="KW-1185">Reference proteome</keyword>
<evidence type="ECO:0000256" key="1">
    <source>
        <dbReference type="ARBA" id="ARBA00010613"/>
    </source>
</evidence>
<dbReference type="PANTHER" id="PTHR43674:SF16">
    <property type="entry name" value="CARBON-NITROGEN FAMILY, PUTATIVE (AFU_ORTHOLOGUE AFUA_5G02350)-RELATED"/>
    <property type="match status" value="1"/>
</dbReference>